<feature type="transmembrane region" description="Helical" evidence="1">
    <location>
        <begin position="83"/>
        <end position="100"/>
    </location>
</feature>
<evidence type="ECO:0000313" key="2">
    <source>
        <dbReference type="EMBL" id="GAH88799.1"/>
    </source>
</evidence>
<feature type="transmembrane region" description="Helical" evidence="1">
    <location>
        <begin position="42"/>
        <end position="63"/>
    </location>
</feature>
<dbReference type="AlphaFoldDB" id="X1KF65"/>
<sequence length="186" mass="22471">MEWFKIKVHNNFLSEINFENKKSTSEFINIIRSEYFKKRYRAFLYIIAVCIIYPIYLLFSYQINTINKGYFLDLQQINLIDQVITWIFFCIILYLIFQFFKLAHQNFSPTFVNFIKMELNNLGFEIQRGYKTGLYFFIFNSIFIIIFILLKIGVSYSYNYIIDILIFGVILLDFFLNIAFPIIWGI</sequence>
<gene>
    <name evidence="2" type="ORF">S03H2_62196</name>
</gene>
<feature type="transmembrane region" description="Helical" evidence="1">
    <location>
        <begin position="160"/>
        <end position="184"/>
    </location>
</feature>
<feature type="non-terminal residue" evidence="2">
    <location>
        <position position="186"/>
    </location>
</feature>
<accession>X1KF65</accession>
<organism evidence="2">
    <name type="scientific">marine sediment metagenome</name>
    <dbReference type="NCBI Taxonomy" id="412755"/>
    <lineage>
        <taxon>unclassified sequences</taxon>
        <taxon>metagenomes</taxon>
        <taxon>ecological metagenomes</taxon>
    </lineage>
</organism>
<name>X1KF65_9ZZZZ</name>
<keyword evidence="1" id="KW-0472">Membrane</keyword>
<comment type="caution">
    <text evidence="2">The sequence shown here is derived from an EMBL/GenBank/DDBJ whole genome shotgun (WGS) entry which is preliminary data.</text>
</comment>
<feature type="transmembrane region" description="Helical" evidence="1">
    <location>
        <begin position="134"/>
        <end position="154"/>
    </location>
</feature>
<protein>
    <submittedName>
        <fullName evidence="2">Uncharacterized protein</fullName>
    </submittedName>
</protein>
<keyword evidence="1" id="KW-0812">Transmembrane</keyword>
<keyword evidence="1" id="KW-1133">Transmembrane helix</keyword>
<dbReference type="EMBL" id="BARU01040205">
    <property type="protein sequence ID" value="GAH88799.1"/>
    <property type="molecule type" value="Genomic_DNA"/>
</dbReference>
<evidence type="ECO:0000256" key="1">
    <source>
        <dbReference type="SAM" id="Phobius"/>
    </source>
</evidence>
<reference evidence="2" key="1">
    <citation type="journal article" date="2014" name="Front. Microbiol.">
        <title>High frequency of phylogenetically diverse reductive dehalogenase-homologous genes in deep subseafloor sedimentary metagenomes.</title>
        <authorList>
            <person name="Kawai M."/>
            <person name="Futagami T."/>
            <person name="Toyoda A."/>
            <person name="Takaki Y."/>
            <person name="Nishi S."/>
            <person name="Hori S."/>
            <person name="Arai W."/>
            <person name="Tsubouchi T."/>
            <person name="Morono Y."/>
            <person name="Uchiyama I."/>
            <person name="Ito T."/>
            <person name="Fujiyama A."/>
            <person name="Inagaki F."/>
            <person name="Takami H."/>
        </authorList>
    </citation>
    <scope>NUCLEOTIDE SEQUENCE</scope>
    <source>
        <strain evidence="2">Expedition CK06-06</strain>
    </source>
</reference>
<proteinExistence type="predicted"/>